<dbReference type="AlphaFoldDB" id="A0A0R3X5H3"/>
<accession>A0A0R3X5H3</accession>
<dbReference type="Gene3D" id="3.40.50.150">
    <property type="entry name" value="Vaccinia Virus protein VP39"/>
    <property type="match status" value="1"/>
</dbReference>
<feature type="domain" description="Methyltransferase type 11" evidence="3">
    <location>
        <begin position="53"/>
        <end position="144"/>
    </location>
</feature>
<evidence type="ECO:0000313" key="4">
    <source>
        <dbReference type="EMBL" id="VDM33331.1"/>
    </source>
</evidence>
<dbReference type="InterPro" id="IPR029063">
    <property type="entry name" value="SAM-dependent_MTases_sf"/>
</dbReference>
<sequence length="272" mass="29896">MILDEDLLTFLNISILPQVYDTIAGSFSDSRYAPWPGVMRFLKSLPPGSWGADIGCGNGKYLVAVAQNNLLLSPLLASDTSIRLLDHVRGRGFDAVAANLLALPYRSGLLDFFICVAVLHHLATPQRRLDGIKSMASLLKGGGLGLIQVWAKDQHWKGKSTMYLKSGKFESTEGVVMEEVAVPGGGKIPLQKLRTPFVATDVLLPWNAVNKKVETPNKVALMRYYHVFETGELENLIAQVSCLELVESVYEQGNWSAIVRKIEPTLGENNNE</sequence>
<dbReference type="Pfam" id="PF08241">
    <property type="entry name" value="Methyltransf_11"/>
    <property type="match status" value="1"/>
</dbReference>
<keyword evidence="1" id="KW-0489">Methyltransferase</keyword>
<dbReference type="GO" id="GO:0030488">
    <property type="term" value="P:tRNA methylation"/>
    <property type="evidence" value="ECO:0007669"/>
    <property type="project" value="TreeGrafter"/>
</dbReference>
<dbReference type="InterPro" id="IPR013216">
    <property type="entry name" value="Methyltransf_11"/>
</dbReference>
<dbReference type="WBParaSite" id="TTAC_0000871601-mRNA-1">
    <property type="protein sequence ID" value="TTAC_0000871601-mRNA-1"/>
    <property type="gene ID" value="TTAC_0000871601"/>
</dbReference>
<evidence type="ECO:0000256" key="2">
    <source>
        <dbReference type="ARBA" id="ARBA00022679"/>
    </source>
</evidence>
<gene>
    <name evidence="4" type="ORF">TTAC_LOCUS8701</name>
</gene>
<reference evidence="6" key="1">
    <citation type="submission" date="2017-02" db="UniProtKB">
        <authorList>
            <consortium name="WormBaseParasite"/>
        </authorList>
    </citation>
    <scope>IDENTIFICATION</scope>
</reference>
<dbReference type="GO" id="GO:0106335">
    <property type="term" value="F:tRNA (5-carboxymethyluridine(34)-5-O)-methyltransferase activity"/>
    <property type="evidence" value="ECO:0007669"/>
    <property type="project" value="TreeGrafter"/>
</dbReference>
<evidence type="ECO:0000313" key="5">
    <source>
        <dbReference type="Proteomes" id="UP000274429"/>
    </source>
</evidence>
<evidence type="ECO:0000256" key="1">
    <source>
        <dbReference type="ARBA" id="ARBA00022603"/>
    </source>
</evidence>
<dbReference type="EMBL" id="UYWX01020566">
    <property type="protein sequence ID" value="VDM33331.1"/>
    <property type="molecule type" value="Genomic_DNA"/>
</dbReference>
<protein>
    <submittedName>
        <fullName evidence="6">Methyltransf_25 domain-containing protein</fullName>
    </submittedName>
</protein>
<dbReference type="GO" id="GO:0005737">
    <property type="term" value="C:cytoplasm"/>
    <property type="evidence" value="ECO:0007669"/>
    <property type="project" value="TreeGrafter"/>
</dbReference>
<dbReference type="InterPro" id="IPR051422">
    <property type="entry name" value="AlkB_tRNA_MeTrf/Diox"/>
</dbReference>
<dbReference type="OrthoDB" id="271595at2759"/>
<evidence type="ECO:0000313" key="6">
    <source>
        <dbReference type="WBParaSite" id="TTAC_0000871601-mRNA-1"/>
    </source>
</evidence>
<reference evidence="4 5" key="2">
    <citation type="submission" date="2018-11" db="EMBL/GenBank/DDBJ databases">
        <authorList>
            <consortium name="Pathogen Informatics"/>
        </authorList>
    </citation>
    <scope>NUCLEOTIDE SEQUENCE [LARGE SCALE GENOMIC DNA]</scope>
</reference>
<dbReference type="GO" id="GO:0002098">
    <property type="term" value="P:tRNA wobble uridine modification"/>
    <property type="evidence" value="ECO:0007669"/>
    <property type="project" value="TreeGrafter"/>
</dbReference>
<dbReference type="PANTHER" id="PTHR13069:SF21">
    <property type="entry name" value="ALKYLATED DNA REPAIR PROTEIN ALKB HOMOLOG 8"/>
    <property type="match status" value="1"/>
</dbReference>
<dbReference type="Proteomes" id="UP000274429">
    <property type="component" value="Unassembled WGS sequence"/>
</dbReference>
<keyword evidence="2" id="KW-0808">Transferase</keyword>
<evidence type="ECO:0000259" key="3">
    <source>
        <dbReference type="Pfam" id="PF08241"/>
    </source>
</evidence>
<proteinExistence type="predicted"/>
<dbReference type="SUPFAM" id="SSF53335">
    <property type="entry name" value="S-adenosyl-L-methionine-dependent methyltransferases"/>
    <property type="match status" value="1"/>
</dbReference>
<organism evidence="6">
    <name type="scientific">Hydatigena taeniaeformis</name>
    <name type="common">Feline tapeworm</name>
    <name type="synonym">Taenia taeniaeformis</name>
    <dbReference type="NCBI Taxonomy" id="6205"/>
    <lineage>
        <taxon>Eukaryota</taxon>
        <taxon>Metazoa</taxon>
        <taxon>Spiralia</taxon>
        <taxon>Lophotrochozoa</taxon>
        <taxon>Platyhelminthes</taxon>
        <taxon>Cestoda</taxon>
        <taxon>Eucestoda</taxon>
        <taxon>Cyclophyllidea</taxon>
        <taxon>Taeniidae</taxon>
        <taxon>Hydatigera</taxon>
    </lineage>
</organism>
<dbReference type="PANTHER" id="PTHR13069">
    <property type="entry name" value="ALKYLATED DNA REPAIR PROTEIN ALKB HOMOLOG 8"/>
    <property type="match status" value="1"/>
</dbReference>
<dbReference type="STRING" id="6205.A0A0R3X5H3"/>
<keyword evidence="5" id="KW-1185">Reference proteome</keyword>
<dbReference type="GO" id="GO:0005634">
    <property type="term" value="C:nucleus"/>
    <property type="evidence" value="ECO:0007669"/>
    <property type="project" value="TreeGrafter"/>
</dbReference>
<name>A0A0R3X5H3_HYDTA</name>
<dbReference type="GO" id="GO:0008757">
    <property type="term" value="F:S-adenosylmethionine-dependent methyltransferase activity"/>
    <property type="evidence" value="ECO:0007669"/>
    <property type="project" value="InterPro"/>
</dbReference>
<dbReference type="GO" id="GO:0000049">
    <property type="term" value="F:tRNA binding"/>
    <property type="evidence" value="ECO:0007669"/>
    <property type="project" value="TreeGrafter"/>
</dbReference>